<name>A0A7Z1AHQ4_9GAMM</name>
<keyword evidence="2" id="KW-1185">Reference proteome</keyword>
<protein>
    <submittedName>
        <fullName evidence="1">Uncharacterized protein</fullName>
    </submittedName>
</protein>
<organism evidence="1 2">
    <name type="scientific">Candidatus Thiodiazotropha endolucinida</name>
    <dbReference type="NCBI Taxonomy" id="1655433"/>
    <lineage>
        <taxon>Bacteria</taxon>
        <taxon>Pseudomonadati</taxon>
        <taxon>Pseudomonadota</taxon>
        <taxon>Gammaproteobacteria</taxon>
        <taxon>Chromatiales</taxon>
        <taxon>Sedimenticolaceae</taxon>
        <taxon>Candidatus Thiodiazotropha</taxon>
    </lineage>
</organism>
<reference evidence="1 2" key="1">
    <citation type="submission" date="2016-06" db="EMBL/GenBank/DDBJ databases">
        <title>Genome sequence of endosymbiont of Candidatus Endolucinida thiodiazotropha.</title>
        <authorList>
            <person name="Poehlein A."/>
            <person name="Koenig S."/>
            <person name="Heiden S.E."/>
            <person name="Thuermer A."/>
            <person name="Voget S."/>
            <person name="Daniel R."/>
            <person name="Markert S."/>
            <person name="Gros O."/>
            <person name="Schweder T."/>
        </authorList>
    </citation>
    <scope>NUCLEOTIDE SEQUENCE [LARGE SCALE GENOMIC DNA]</scope>
    <source>
        <strain evidence="1 2">COS</strain>
    </source>
</reference>
<dbReference type="Proteomes" id="UP000094769">
    <property type="component" value="Unassembled WGS sequence"/>
</dbReference>
<proteinExistence type="predicted"/>
<dbReference type="EMBL" id="MARB01000002">
    <property type="protein sequence ID" value="ODJ89304.1"/>
    <property type="molecule type" value="Genomic_DNA"/>
</dbReference>
<comment type="caution">
    <text evidence="1">The sequence shown here is derived from an EMBL/GenBank/DDBJ whole genome shotgun (WGS) entry which is preliminary data.</text>
</comment>
<dbReference type="AlphaFoldDB" id="A0A7Z1AHQ4"/>
<evidence type="ECO:0000313" key="1">
    <source>
        <dbReference type="EMBL" id="ODJ89304.1"/>
    </source>
</evidence>
<gene>
    <name evidence="1" type="ORF">CODIS_04030</name>
</gene>
<accession>A0A7Z1AHQ4</accession>
<evidence type="ECO:0000313" key="2">
    <source>
        <dbReference type="Proteomes" id="UP000094769"/>
    </source>
</evidence>
<sequence length="49" mass="6023">MPVHFYRRIYFSSLIDDHFKPKKDLNNTLLKLSSFSKKTIFELSYIFRH</sequence>